<organism evidence="1 2">
    <name type="scientific">Golovinomyces cichoracearum</name>
    <dbReference type="NCBI Taxonomy" id="62708"/>
    <lineage>
        <taxon>Eukaryota</taxon>
        <taxon>Fungi</taxon>
        <taxon>Dikarya</taxon>
        <taxon>Ascomycota</taxon>
        <taxon>Pezizomycotina</taxon>
        <taxon>Leotiomycetes</taxon>
        <taxon>Erysiphales</taxon>
        <taxon>Erysiphaceae</taxon>
        <taxon>Golovinomyces</taxon>
    </lineage>
</organism>
<name>A0A420IU15_9PEZI</name>
<evidence type="ECO:0000313" key="1">
    <source>
        <dbReference type="EMBL" id="RKF78005.1"/>
    </source>
</evidence>
<dbReference type="EMBL" id="MCBR01005935">
    <property type="protein sequence ID" value="RKF78005.1"/>
    <property type="molecule type" value="Genomic_DNA"/>
</dbReference>
<dbReference type="AlphaFoldDB" id="A0A420IU15"/>
<reference evidence="1 2" key="1">
    <citation type="journal article" date="2018" name="BMC Genomics">
        <title>Comparative genome analyses reveal sequence features reflecting distinct modes of host-adaptation between dicot and monocot powdery mildew.</title>
        <authorList>
            <person name="Wu Y."/>
            <person name="Ma X."/>
            <person name="Pan Z."/>
            <person name="Kale S.D."/>
            <person name="Song Y."/>
            <person name="King H."/>
            <person name="Zhang Q."/>
            <person name="Presley C."/>
            <person name="Deng X."/>
            <person name="Wei C.I."/>
            <person name="Xiao S."/>
        </authorList>
    </citation>
    <scope>NUCLEOTIDE SEQUENCE [LARGE SCALE GENOMIC DNA]</scope>
    <source>
        <strain evidence="1">UCSC1</strain>
    </source>
</reference>
<gene>
    <name evidence="1" type="ORF">GcC1_059040</name>
</gene>
<evidence type="ECO:0000313" key="2">
    <source>
        <dbReference type="Proteomes" id="UP000285405"/>
    </source>
</evidence>
<protein>
    <submittedName>
        <fullName evidence="1">Uncharacterized protein</fullName>
    </submittedName>
</protein>
<sequence length="39" mass="4211">SPFSPPLAPFCWATVSAISHRDLLTAPPLDLEDEADLNC</sequence>
<comment type="caution">
    <text evidence="1">The sequence shown here is derived from an EMBL/GenBank/DDBJ whole genome shotgun (WGS) entry which is preliminary data.</text>
</comment>
<dbReference type="Proteomes" id="UP000285405">
    <property type="component" value="Unassembled WGS sequence"/>
</dbReference>
<proteinExistence type="predicted"/>
<feature type="non-terminal residue" evidence="1">
    <location>
        <position position="1"/>
    </location>
</feature>
<accession>A0A420IU15</accession>